<feature type="region of interest" description="Disordered" evidence="1">
    <location>
        <begin position="118"/>
        <end position="143"/>
    </location>
</feature>
<dbReference type="OrthoDB" id="5519141at2"/>
<protein>
    <recommendedName>
        <fullName evidence="3">TonB C-terminal domain-containing protein</fullName>
    </recommendedName>
</protein>
<dbReference type="NCBIfam" id="NF033768">
    <property type="entry name" value="myxo_SS_tail"/>
    <property type="match status" value="1"/>
</dbReference>
<name>A0A017SVU6_9BACT</name>
<feature type="compositionally biased region" description="Gly residues" evidence="1">
    <location>
        <begin position="127"/>
        <end position="137"/>
    </location>
</feature>
<reference evidence="4 5" key="1">
    <citation type="submission" date="2013-05" db="EMBL/GenBank/DDBJ databases">
        <title>Genome assembly of Chondromyces apiculatus DSM 436.</title>
        <authorList>
            <person name="Sharma G."/>
            <person name="Khatri I."/>
            <person name="Kaur C."/>
            <person name="Mayilraj S."/>
            <person name="Subramanian S."/>
        </authorList>
    </citation>
    <scope>NUCLEOTIDE SEQUENCE [LARGE SCALE GENOMIC DNA]</scope>
    <source>
        <strain evidence="4 5">DSM 436</strain>
    </source>
</reference>
<dbReference type="eggNOG" id="COG1716">
    <property type="taxonomic scope" value="Bacteria"/>
</dbReference>
<dbReference type="GO" id="GO:0055085">
    <property type="term" value="P:transmembrane transport"/>
    <property type="evidence" value="ECO:0007669"/>
    <property type="project" value="InterPro"/>
</dbReference>
<dbReference type="Pfam" id="PF03544">
    <property type="entry name" value="TonB_C"/>
    <property type="match status" value="1"/>
</dbReference>
<feature type="compositionally biased region" description="Low complexity" evidence="1">
    <location>
        <begin position="49"/>
        <end position="71"/>
    </location>
</feature>
<dbReference type="EMBL" id="ASRX01000089">
    <property type="protein sequence ID" value="EYF01088.1"/>
    <property type="molecule type" value="Genomic_DNA"/>
</dbReference>
<organism evidence="4 5">
    <name type="scientific">Chondromyces apiculatus DSM 436</name>
    <dbReference type="NCBI Taxonomy" id="1192034"/>
    <lineage>
        <taxon>Bacteria</taxon>
        <taxon>Pseudomonadati</taxon>
        <taxon>Myxococcota</taxon>
        <taxon>Polyangia</taxon>
        <taxon>Polyangiales</taxon>
        <taxon>Polyangiaceae</taxon>
        <taxon>Chondromyces</taxon>
    </lineage>
</organism>
<dbReference type="Gene3D" id="3.30.1150.10">
    <property type="match status" value="1"/>
</dbReference>
<gene>
    <name evidence="4" type="ORF">CAP_8646</name>
</gene>
<dbReference type="InterPro" id="IPR049806">
    <property type="entry name" value="MasK-like_C"/>
</dbReference>
<evidence type="ECO:0000256" key="2">
    <source>
        <dbReference type="SAM" id="SignalP"/>
    </source>
</evidence>
<feature type="compositionally biased region" description="Pro residues" evidence="1">
    <location>
        <begin position="72"/>
        <end position="87"/>
    </location>
</feature>
<feature type="signal peptide" evidence="2">
    <location>
        <begin position="1"/>
        <end position="21"/>
    </location>
</feature>
<feature type="domain" description="TonB C-terminal" evidence="3">
    <location>
        <begin position="172"/>
        <end position="232"/>
    </location>
</feature>
<evidence type="ECO:0000313" key="5">
    <source>
        <dbReference type="Proteomes" id="UP000019678"/>
    </source>
</evidence>
<keyword evidence="5" id="KW-1185">Reference proteome</keyword>
<evidence type="ECO:0000313" key="4">
    <source>
        <dbReference type="EMBL" id="EYF01088.1"/>
    </source>
</evidence>
<feature type="region of interest" description="Disordered" evidence="1">
    <location>
        <begin position="38"/>
        <end position="100"/>
    </location>
</feature>
<dbReference type="Proteomes" id="UP000019678">
    <property type="component" value="Unassembled WGS sequence"/>
</dbReference>
<dbReference type="InterPro" id="IPR037682">
    <property type="entry name" value="TonB_C"/>
</dbReference>
<feature type="compositionally biased region" description="Low complexity" evidence="1">
    <location>
        <begin position="88"/>
        <end position="97"/>
    </location>
</feature>
<feature type="chain" id="PRO_5001499680" description="TonB C-terminal domain-containing protein" evidence="2">
    <location>
        <begin position="22"/>
        <end position="238"/>
    </location>
</feature>
<sequence length="238" mass="23980">MTSRAFPLALLPLLAAPGCRAEPPPASPVAVAVVDLGAGSPAGTDSTRTAPGASGAAPTSPQPAPAELAPPAAEPAPPAAGPAPPAARPASPHAADPLSGSVFLADDSEETREGFVLGTAAADRTGGSTGTGQGTTTGPGKLPPEVIRRVVQRHVGRIHACYNKALANDPMLEGRVTVRFTIGKDGSVTQVQDVASRMKDMEVVSCVQAVFKTMTFPQPEGGAVTTTHSVKFMNPEAP</sequence>
<evidence type="ECO:0000256" key="1">
    <source>
        <dbReference type="SAM" id="MobiDB-lite"/>
    </source>
</evidence>
<keyword evidence="2" id="KW-0732">Signal</keyword>
<comment type="caution">
    <text evidence="4">The sequence shown here is derived from an EMBL/GenBank/DDBJ whole genome shotgun (WGS) entry which is preliminary data.</text>
</comment>
<evidence type="ECO:0000259" key="3">
    <source>
        <dbReference type="Pfam" id="PF03544"/>
    </source>
</evidence>
<dbReference type="AlphaFoldDB" id="A0A017SVU6"/>
<accession>A0A017SVU6</accession>
<proteinExistence type="predicted"/>
<dbReference type="SUPFAM" id="SSF74653">
    <property type="entry name" value="TolA/TonB C-terminal domain"/>
    <property type="match status" value="1"/>
</dbReference>
<dbReference type="STRING" id="1192034.CAP_8646"/>
<dbReference type="RefSeq" id="WP_044250016.1">
    <property type="nucleotide sequence ID" value="NZ_ASRX01000089.1"/>
</dbReference>